<accession>A0A3S5BAH7</accession>
<proteinExistence type="predicted"/>
<comment type="caution">
    <text evidence="1">The sequence shown here is derived from an EMBL/GenBank/DDBJ whole genome shotgun (WGS) entry which is preliminary data.</text>
</comment>
<name>A0A3S5BAH7_9PLAT</name>
<dbReference type="EMBL" id="CAAALY010033741">
    <property type="protein sequence ID" value="VEL17689.1"/>
    <property type="molecule type" value="Genomic_DNA"/>
</dbReference>
<evidence type="ECO:0000313" key="1">
    <source>
        <dbReference type="EMBL" id="VEL17689.1"/>
    </source>
</evidence>
<dbReference type="AlphaFoldDB" id="A0A3S5BAH7"/>
<dbReference type="Proteomes" id="UP000784294">
    <property type="component" value="Unassembled WGS sequence"/>
</dbReference>
<gene>
    <name evidence="1" type="ORF">PXEA_LOCUS11129</name>
</gene>
<keyword evidence="2" id="KW-1185">Reference proteome</keyword>
<reference evidence="1" key="1">
    <citation type="submission" date="2018-11" db="EMBL/GenBank/DDBJ databases">
        <authorList>
            <consortium name="Pathogen Informatics"/>
        </authorList>
    </citation>
    <scope>NUCLEOTIDE SEQUENCE</scope>
</reference>
<evidence type="ECO:0000313" key="2">
    <source>
        <dbReference type="Proteomes" id="UP000784294"/>
    </source>
</evidence>
<sequence length="65" mass="7068">MLHPQPLPLPVPASAQQEALANFDGKDSNELRLQNVLLPEGAIFQLPSCSSEVTYGHSTAYFRAT</sequence>
<protein>
    <submittedName>
        <fullName evidence="1">Uncharacterized protein</fullName>
    </submittedName>
</protein>
<organism evidence="1 2">
    <name type="scientific">Protopolystoma xenopodis</name>
    <dbReference type="NCBI Taxonomy" id="117903"/>
    <lineage>
        <taxon>Eukaryota</taxon>
        <taxon>Metazoa</taxon>
        <taxon>Spiralia</taxon>
        <taxon>Lophotrochozoa</taxon>
        <taxon>Platyhelminthes</taxon>
        <taxon>Monogenea</taxon>
        <taxon>Polyopisthocotylea</taxon>
        <taxon>Polystomatidea</taxon>
        <taxon>Polystomatidae</taxon>
        <taxon>Protopolystoma</taxon>
    </lineage>
</organism>